<protein>
    <recommendedName>
        <fullName evidence="3">Glycine-rich domain-containing protein-like</fullName>
    </recommendedName>
</protein>
<evidence type="ECO:0000313" key="2">
    <source>
        <dbReference type="Proteomes" id="UP000265955"/>
    </source>
</evidence>
<gene>
    <name evidence="1" type="ORF">D3871_16685</name>
</gene>
<keyword evidence="2" id="KW-1185">Reference proteome</keyword>
<name>A0A3A3G7T9_9BURK</name>
<accession>A0A3A3G7T9</accession>
<sequence length="221" mass="24415">MVEAIFALDLDPIKFKLMDAKEGHGWTREAADRHELEYRRFLALIAKYPNEAITPNADVDKFWHGHILDTMKYAVDCATVFGYFLHHFPYFGMRGDEDAANLAEAAARTRSLYEMEFGQVSDGRQSYCARAVAEDASYCARVVSQEASYCARAVAPDASYCARVAQPGTTGMPAESSYCARVVASVEDASYCARVATAYYESAMPAYYATVLGKGRPSLEA</sequence>
<organism evidence="1 2">
    <name type="scientific">Noviherbaspirillum saxi</name>
    <dbReference type="NCBI Taxonomy" id="2320863"/>
    <lineage>
        <taxon>Bacteria</taxon>
        <taxon>Pseudomonadati</taxon>
        <taxon>Pseudomonadota</taxon>
        <taxon>Betaproteobacteria</taxon>
        <taxon>Burkholderiales</taxon>
        <taxon>Oxalobacteraceae</taxon>
        <taxon>Noviherbaspirillum</taxon>
    </lineage>
</organism>
<proteinExistence type="predicted"/>
<reference evidence="2" key="1">
    <citation type="submission" date="2018-09" db="EMBL/GenBank/DDBJ databases">
        <authorList>
            <person name="Zhu H."/>
        </authorList>
    </citation>
    <scope>NUCLEOTIDE SEQUENCE [LARGE SCALE GENOMIC DNA]</scope>
    <source>
        <strain evidence="2">K1R23-30</strain>
    </source>
</reference>
<comment type="caution">
    <text evidence="1">The sequence shown here is derived from an EMBL/GenBank/DDBJ whole genome shotgun (WGS) entry which is preliminary data.</text>
</comment>
<dbReference type="OrthoDB" id="278697at2"/>
<evidence type="ECO:0000313" key="1">
    <source>
        <dbReference type="EMBL" id="RJF96250.1"/>
    </source>
</evidence>
<dbReference type="AlphaFoldDB" id="A0A3A3G7T9"/>
<evidence type="ECO:0008006" key="3">
    <source>
        <dbReference type="Google" id="ProtNLM"/>
    </source>
</evidence>
<dbReference type="Proteomes" id="UP000265955">
    <property type="component" value="Unassembled WGS sequence"/>
</dbReference>
<dbReference type="EMBL" id="QYUO01000002">
    <property type="protein sequence ID" value="RJF96250.1"/>
    <property type="molecule type" value="Genomic_DNA"/>
</dbReference>